<dbReference type="InterPro" id="IPR021109">
    <property type="entry name" value="Peptidase_aspartic_dom_sf"/>
</dbReference>
<dbReference type="Proteomes" id="UP000266841">
    <property type="component" value="Unassembled WGS sequence"/>
</dbReference>
<evidence type="ECO:0000256" key="6">
    <source>
        <dbReference type="ARBA" id="ARBA00022801"/>
    </source>
</evidence>
<keyword evidence="2" id="KW-0808">Transferase</keyword>
<comment type="caution">
    <text evidence="11">The sequence shown here is derived from an EMBL/GenBank/DDBJ whole genome shotgun (WGS) entry which is preliminary data.</text>
</comment>
<feature type="compositionally biased region" description="Basic and acidic residues" evidence="8">
    <location>
        <begin position="81"/>
        <end position="93"/>
    </location>
</feature>
<dbReference type="InterPro" id="IPR036397">
    <property type="entry name" value="RNaseH_sf"/>
</dbReference>
<dbReference type="GO" id="GO:0003676">
    <property type="term" value="F:nucleic acid binding"/>
    <property type="evidence" value="ECO:0007669"/>
    <property type="project" value="InterPro"/>
</dbReference>
<keyword evidence="12" id="KW-1185">Reference proteome</keyword>
<dbReference type="PANTHER" id="PTHR37984:SF5">
    <property type="entry name" value="PROTEIN NYNRIN-LIKE"/>
    <property type="match status" value="1"/>
</dbReference>
<dbReference type="Pfam" id="PF17917">
    <property type="entry name" value="RT_RNaseH"/>
    <property type="match status" value="1"/>
</dbReference>
<keyword evidence="6" id="KW-0378">Hydrolase</keyword>
<feature type="domain" description="Integrase catalytic" evidence="10">
    <location>
        <begin position="1038"/>
        <end position="1211"/>
    </location>
</feature>
<protein>
    <recommendedName>
        <fullName evidence="1">RNA-directed DNA polymerase</fullName>
        <ecNumber evidence="1">2.7.7.49</ecNumber>
    </recommendedName>
</protein>
<dbReference type="CDD" id="cd09274">
    <property type="entry name" value="RNase_HI_RT_Ty3"/>
    <property type="match status" value="1"/>
</dbReference>
<feature type="compositionally biased region" description="Basic residues" evidence="8">
    <location>
        <begin position="18"/>
        <end position="39"/>
    </location>
</feature>
<dbReference type="InterPro" id="IPR043128">
    <property type="entry name" value="Rev_trsase/Diguanyl_cyclase"/>
</dbReference>
<evidence type="ECO:0000259" key="9">
    <source>
        <dbReference type="PROSITE" id="PS50878"/>
    </source>
</evidence>
<dbReference type="InterPro" id="IPR043502">
    <property type="entry name" value="DNA/RNA_pol_sf"/>
</dbReference>
<dbReference type="GO" id="GO:0016779">
    <property type="term" value="F:nucleotidyltransferase activity"/>
    <property type="evidence" value="ECO:0007669"/>
    <property type="project" value="UniProtKB-KW"/>
</dbReference>
<dbReference type="CDD" id="cd01647">
    <property type="entry name" value="RT_LTR"/>
    <property type="match status" value="1"/>
</dbReference>
<dbReference type="SUPFAM" id="SSF50630">
    <property type="entry name" value="Acid proteases"/>
    <property type="match status" value="1"/>
</dbReference>
<dbReference type="SUPFAM" id="SSF56672">
    <property type="entry name" value="DNA/RNA polymerases"/>
    <property type="match status" value="1"/>
</dbReference>
<organism evidence="11 12">
    <name type="scientific">Thalassiosira oceanica</name>
    <name type="common">Marine diatom</name>
    <dbReference type="NCBI Taxonomy" id="159749"/>
    <lineage>
        <taxon>Eukaryota</taxon>
        <taxon>Sar</taxon>
        <taxon>Stramenopiles</taxon>
        <taxon>Ochrophyta</taxon>
        <taxon>Bacillariophyta</taxon>
        <taxon>Coscinodiscophyceae</taxon>
        <taxon>Thalassiosirophycidae</taxon>
        <taxon>Thalassiosirales</taxon>
        <taxon>Thalassiosiraceae</taxon>
        <taxon>Thalassiosira</taxon>
    </lineage>
</organism>
<dbReference type="InterPro" id="IPR041373">
    <property type="entry name" value="RT_RNaseH"/>
</dbReference>
<dbReference type="InterPro" id="IPR050951">
    <property type="entry name" value="Retrovirus_Pol_polyprotein"/>
</dbReference>
<evidence type="ECO:0000256" key="7">
    <source>
        <dbReference type="ARBA" id="ARBA00022918"/>
    </source>
</evidence>
<dbReference type="EC" id="2.7.7.49" evidence="1"/>
<feature type="compositionally biased region" description="Acidic residues" evidence="8">
    <location>
        <begin position="1"/>
        <end position="14"/>
    </location>
</feature>
<proteinExistence type="predicted"/>
<dbReference type="GO" id="GO:0015074">
    <property type="term" value="P:DNA integration"/>
    <property type="evidence" value="ECO:0007669"/>
    <property type="project" value="InterPro"/>
</dbReference>
<dbReference type="InterPro" id="IPR012337">
    <property type="entry name" value="RNaseH-like_sf"/>
</dbReference>
<evidence type="ECO:0000256" key="1">
    <source>
        <dbReference type="ARBA" id="ARBA00012493"/>
    </source>
</evidence>
<evidence type="ECO:0000259" key="10">
    <source>
        <dbReference type="PROSITE" id="PS50994"/>
    </source>
</evidence>
<dbReference type="Pfam" id="PF00078">
    <property type="entry name" value="RVT_1"/>
    <property type="match status" value="1"/>
</dbReference>
<dbReference type="EMBL" id="AGNL01017167">
    <property type="protein sequence ID" value="EJK64523.1"/>
    <property type="molecule type" value="Genomic_DNA"/>
</dbReference>
<dbReference type="Gene3D" id="3.10.10.10">
    <property type="entry name" value="HIV Type 1 Reverse Transcriptase, subunit A, domain 1"/>
    <property type="match status" value="1"/>
</dbReference>
<dbReference type="OMA" id="HMTERIN"/>
<evidence type="ECO:0000256" key="8">
    <source>
        <dbReference type="SAM" id="MobiDB-lite"/>
    </source>
</evidence>
<gene>
    <name evidence="11" type="ORF">THAOC_14737</name>
</gene>
<sequence length="1309" mass="152483">MSYDDDGYYEEEYEERPRRRRSRSRSRSFERRRRNRSKRCSCSPHRSPRRRIRSRSTSIHCRDGMNASDIPTHVRVGPSLLDDRLNDEPERSHASQLYDKLSDNFDVEPDSSHTPFNNFILDEFPFVEPESDDMTCASDDTDIWSVGYAVETYTIDHHMVEYNIPTAKCGGLTPVTIMACKEIGLQDSYKLLRVLLDTGSMKTLINKRCMPRRARTFKTKQIKKITTIAGKLVSEEYTVMRDCRMPEFDRSRSVDQQKALVFDSPDCRYDVILGSDWLEKTGIDISYKRKVVEWWGVTIPLRNPHSLQDADFAAMHEHYQVAVDDEFMGEDTLDCFVNQFEHSRDSDADMTGEDVDCHINQILDAKYDKVDIKEVVIQQKHLTESQREDLYKVLKKHTKLFDGTLGVYPHKKFHIELEPGAEPVHARGYPIAEVHKDAFKKELDHLVKLGVLQRQGTSEWASPTFIIPKKDGRVRWISDLRALNRVIKRRKYPLPLIHDVLRRRKGYKFFSKLDISMQYYTFELDEDSQDLCTIITPYGKYKYTRLPMGLKCSPDWAQDVMENVLQCIEDIEVYLDDIGAFSNSWEHHVDVLDTVLDRLEANGFTINPLKCEWGVQETDWLGYWLTPVGLKPWKKKIDAILKMNKPKNLKDLRMFIGAVNYYRDMWPRRSHVLTPLTEQTGATRFVWTDKMDKAFLQMKALLATDAMTAYPNHNKPFYIYTDASDYQLGAVIMQKDDDGALRPTAYYSRKLNSAQKNYSTTEKELLSIVMTLKEFRSMLLGAEIHVYTDHKNLTFTGDASKKMTSQRVERWRCFVEDFSPTLHYIKGEDNVLADTFSRLHREDESSDAQLNINESDIEAVHMHMDIEPSFKSMDASGKRYSQSGFDCHYYSLMEDPEIVDCLLNLPTLANPTENPLNYRHIHEKQQDCQELKDMLTKFPDSYFMKKLGDNLDIVVYVKPGNDKDTQWRIALPRNMINPTIRWFHEVMGHPGHKRMRDSLQARYHHPQLRSYVDKFTCEHCQKHKLDGPGWGLLPEREQREAPFEEVAVDCIGPWKVELSDGKELEFNALTCIDPVTNLTEIIRLEKANPTARHVRRKFEQAWLCRYPKPLRCIHDRGSEFRGLDFQQILERFHIKSVQCTSKNPQSNAICERMHQTVGNILRTMLHSQQPNTVDEAEDIIDDALASAQHALRVCVTTSLGSSPGALVYGRDMFLNVPLVADWHAIASRREQLINDQLRRQNARRRQWDYQAGQQVLKKKYKPTKLGYRTEGPYTIERVHVNGTVTIRLTPHMTERINVRRLIPYKPPTV</sequence>
<dbReference type="InterPro" id="IPR001584">
    <property type="entry name" value="Integrase_cat-core"/>
</dbReference>
<dbReference type="InterPro" id="IPR041588">
    <property type="entry name" value="Integrase_H2C2"/>
</dbReference>
<evidence type="ECO:0000256" key="5">
    <source>
        <dbReference type="ARBA" id="ARBA00022759"/>
    </source>
</evidence>
<evidence type="ECO:0000313" key="11">
    <source>
        <dbReference type="EMBL" id="EJK64523.1"/>
    </source>
</evidence>
<evidence type="ECO:0000313" key="12">
    <source>
        <dbReference type="Proteomes" id="UP000266841"/>
    </source>
</evidence>
<dbReference type="CDD" id="cd00303">
    <property type="entry name" value="retropepsin_like"/>
    <property type="match status" value="1"/>
</dbReference>
<dbReference type="OrthoDB" id="44265at2759"/>
<dbReference type="InterPro" id="IPR000477">
    <property type="entry name" value="RT_dom"/>
</dbReference>
<dbReference type="GO" id="GO:0004519">
    <property type="term" value="F:endonuclease activity"/>
    <property type="evidence" value="ECO:0007669"/>
    <property type="project" value="UniProtKB-KW"/>
</dbReference>
<feature type="region of interest" description="Disordered" evidence="8">
    <location>
        <begin position="1"/>
        <end position="94"/>
    </location>
</feature>
<dbReference type="Gene3D" id="1.10.340.70">
    <property type="match status" value="1"/>
</dbReference>
<dbReference type="PROSITE" id="PS50994">
    <property type="entry name" value="INTEGRASE"/>
    <property type="match status" value="1"/>
</dbReference>
<dbReference type="PROSITE" id="PS50878">
    <property type="entry name" value="RT_POL"/>
    <property type="match status" value="1"/>
</dbReference>
<dbReference type="Gene3D" id="3.30.420.10">
    <property type="entry name" value="Ribonuclease H-like superfamily/Ribonuclease H"/>
    <property type="match status" value="1"/>
</dbReference>
<dbReference type="Gene3D" id="3.30.70.270">
    <property type="match status" value="2"/>
</dbReference>
<keyword evidence="4" id="KW-0540">Nuclease</keyword>
<name>K0SEG1_THAOC</name>
<keyword evidence="3" id="KW-0548">Nucleotidyltransferase</keyword>
<keyword evidence="7" id="KW-0695">RNA-directed DNA polymerase</keyword>
<evidence type="ECO:0000256" key="4">
    <source>
        <dbReference type="ARBA" id="ARBA00022722"/>
    </source>
</evidence>
<dbReference type="PANTHER" id="PTHR37984">
    <property type="entry name" value="PROTEIN CBG26694"/>
    <property type="match status" value="1"/>
</dbReference>
<dbReference type="Pfam" id="PF17921">
    <property type="entry name" value="Integrase_H2C2"/>
    <property type="match status" value="1"/>
</dbReference>
<reference evidence="11 12" key="1">
    <citation type="journal article" date="2012" name="Genome Biol.">
        <title>Genome and low-iron response of an oceanic diatom adapted to chronic iron limitation.</title>
        <authorList>
            <person name="Lommer M."/>
            <person name="Specht M."/>
            <person name="Roy A.S."/>
            <person name="Kraemer L."/>
            <person name="Andreson R."/>
            <person name="Gutowska M.A."/>
            <person name="Wolf J."/>
            <person name="Bergner S.V."/>
            <person name="Schilhabel M.B."/>
            <person name="Klostermeier U.C."/>
            <person name="Beiko R.G."/>
            <person name="Rosenstiel P."/>
            <person name="Hippler M."/>
            <person name="Laroche J."/>
        </authorList>
    </citation>
    <scope>NUCLEOTIDE SEQUENCE [LARGE SCALE GENOMIC DNA]</scope>
    <source>
        <strain evidence="11 12">CCMP1005</strain>
    </source>
</reference>
<dbReference type="eggNOG" id="KOG0017">
    <property type="taxonomic scope" value="Eukaryota"/>
</dbReference>
<feature type="domain" description="Reverse transcriptase" evidence="9">
    <location>
        <begin position="448"/>
        <end position="625"/>
    </location>
</feature>
<accession>K0SEG1</accession>
<keyword evidence="5" id="KW-0255">Endonuclease</keyword>
<evidence type="ECO:0000256" key="3">
    <source>
        <dbReference type="ARBA" id="ARBA00022695"/>
    </source>
</evidence>
<dbReference type="Gene3D" id="2.40.70.10">
    <property type="entry name" value="Acid Proteases"/>
    <property type="match status" value="1"/>
</dbReference>
<evidence type="ECO:0000256" key="2">
    <source>
        <dbReference type="ARBA" id="ARBA00022679"/>
    </source>
</evidence>
<dbReference type="SUPFAM" id="SSF53098">
    <property type="entry name" value="Ribonuclease H-like"/>
    <property type="match status" value="1"/>
</dbReference>